<dbReference type="KEGG" id="bdw:94335888"/>
<evidence type="ECO:0000256" key="4">
    <source>
        <dbReference type="ARBA" id="ARBA00022833"/>
    </source>
</evidence>
<evidence type="ECO:0000256" key="3">
    <source>
        <dbReference type="ARBA" id="ARBA00022771"/>
    </source>
</evidence>
<feature type="compositionally biased region" description="Basic and acidic residues" evidence="7">
    <location>
        <begin position="62"/>
        <end position="81"/>
    </location>
</feature>
<dbReference type="GO" id="GO:0000398">
    <property type="term" value="P:mRNA splicing, via spliceosome"/>
    <property type="evidence" value="ECO:0007669"/>
    <property type="project" value="TreeGrafter"/>
</dbReference>
<keyword evidence="3 6" id="KW-0863">Zinc-finger</keyword>
<comment type="subcellular location">
    <subcellularLocation>
        <location evidence="1">Nucleus</location>
    </subcellularLocation>
</comment>
<dbReference type="PROSITE" id="PS01358">
    <property type="entry name" value="ZF_RANBP2_1"/>
    <property type="match status" value="1"/>
</dbReference>
<reference evidence="9" key="1">
    <citation type="journal article" date="2023" name="Nat. Microbiol.">
        <title>Babesia duncani multi-omics identifies virulence factors and drug targets.</title>
        <authorList>
            <person name="Singh P."/>
            <person name="Lonardi S."/>
            <person name="Liang Q."/>
            <person name="Vydyam P."/>
            <person name="Khabirova E."/>
            <person name="Fang T."/>
            <person name="Gihaz S."/>
            <person name="Thekkiniath J."/>
            <person name="Munshi M."/>
            <person name="Abel S."/>
            <person name="Ciampossin L."/>
            <person name="Batugedara G."/>
            <person name="Gupta M."/>
            <person name="Lu X.M."/>
            <person name="Lenz T."/>
            <person name="Chakravarty S."/>
            <person name="Cornillot E."/>
            <person name="Hu Y."/>
            <person name="Ma W."/>
            <person name="Gonzalez L.M."/>
            <person name="Sanchez S."/>
            <person name="Estrada K."/>
            <person name="Sanchez-Flores A."/>
            <person name="Montero E."/>
            <person name="Harb O.S."/>
            <person name="Le Roch K.G."/>
            <person name="Mamoun C.B."/>
        </authorList>
    </citation>
    <scope>NUCLEOTIDE SEQUENCE</scope>
    <source>
        <strain evidence="9">WA1</strain>
    </source>
</reference>
<evidence type="ECO:0000256" key="5">
    <source>
        <dbReference type="ARBA" id="ARBA00023242"/>
    </source>
</evidence>
<dbReference type="EMBL" id="JALLKP010000002">
    <property type="protein sequence ID" value="KAK2196347.1"/>
    <property type="molecule type" value="Genomic_DNA"/>
</dbReference>
<evidence type="ECO:0000256" key="6">
    <source>
        <dbReference type="PROSITE-ProRule" id="PRU00322"/>
    </source>
</evidence>
<name>A0AAD9UNZ5_9APIC</name>
<evidence type="ECO:0000256" key="7">
    <source>
        <dbReference type="SAM" id="MobiDB-lite"/>
    </source>
</evidence>
<dbReference type="Pfam" id="PF17780">
    <property type="entry name" value="OCRE"/>
    <property type="match status" value="1"/>
</dbReference>
<organism evidence="9 10">
    <name type="scientific">Babesia duncani</name>
    <dbReference type="NCBI Taxonomy" id="323732"/>
    <lineage>
        <taxon>Eukaryota</taxon>
        <taxon>Sar</taxon>
        <taxon>Alveolata</taxon>
        <taxon>Apicomplexa</taxon>
        <taxon>Aconoidasida</taxon>
        <taxon>Piroplasmida</taxon>
        <taxon>Babesiidae</taxon>
        <taxon>Babesia</taxon>
    </lineage>
</organism>
<feature type="compositionally biased region" description="Basic and acidic residues" evidence="7">
    <location>
        <begin position="93"/>
        <end position="109"/>
    </location>
</feature>
<feature type="compositionally biased region" description="Basic and acidic residues" evidence="7">
    <location>
        <begin position="1"/>
        <end position="49"/>
    </location>
</feature>
<evidence type="ECO:0000313" key="9">
    <source>
        <dbReference type="EMBL" id="KAK2196347.1"/>
    </source>
</evidence>
<dbReference type="InterPro" id="IPR036443">
    <property type="entry name" value="Znf_RanBP2_sf"/>
</dbReference>
<protein>
    <submittedName>
        <fullName evidence="9">Bifunctional Zinc finger</fullName>
    </submittedName>
</protein>
<dbReference type="GO" id="GO:0008270">
    <property type="term" value="F:zinc ion binding"/>
    <property type="evidence" value="ECO:0007669"/>
    <property type="project" value="UniProtKB-KW"/>
</dbReference>
<dbReference type="PROSITE" id="PS50199">
    <property type="entry name" value="ZF_RANBP2_2"/>
    <property type="match status" value="1"/>
</dbReference>
<feature type="compositionally biased region" description="Polar residues" evidence="7">
    <location>
        <begin position="82"/>
        <end position="92"/>
    </location>
</feature>
<feature type="domain" description="RanBP2-type" evidence="8">
    <location>
        <begin position="244"/>
        <end position="273"/>
    </location>
</feature>
<dbReference type="AlphaFoldDB" id="A0AAD9UNZ5"/>
<keyword evidence="2" id="KW-0479">Metal-binding</keyword>
<keyword evidence="10" id="KW-1185">Reference proteome</keyword>
<dbReference type="PANTHER" id="PTHR13948:SF3">
    <property type="entry name" value="FI21118P1"/>
    <property type="match status" value="1"/>
</dbReference>
<evidence type="ECO:0000313" key="10">
    <source>
        <dbReference type="Proteomes" id="UP001214638"/>
    </source>
</evidence>
<feature type="compositionally biased region" description="Basic residues" evidence="7">
    <location>
        <begin position="50"/>
        <end position="61"/>
    </location>
</feature>
<accession>A0AAD9UNZ5</accession>
<evidence type="ECO:0000259" key="8">
    <source>
        <dbReference type="PROSITE" id="PS50199"/>
    </source>
</evidence>
<sequence>MCSSRHDYRGRGYGDGYKSDRRRFESHRDASYNDSSRWRSEGSYEDSRDHRSRHYDRHHHKYYEESESQRRYSDEKGKRTDWYNNNKSTNPNEFKDESYRKKKSPSPERENPCVILVRSLDVHVTEDVLENAVSQVAIKNGFSMPTSVTIREPGGGYVPLEYSQMNQYAYASTERVGVVEFPSSVASTKFMNCIKTRKIILGSQEYFIEFDNTSLNAPKPEPTILQPTLADIKEAEALIKMRKLANDWKCASCKFVNFSKRVACYNCTAAKPSDEELESKNLIIDSTAYSQTQIMQSLLSDVSEWLIVKNVTGEADVAKMVIEVCNIIPGAAPHLHKCIYVLDKPGQKRGFIFFQHSTKTPIEHFVNQRGNVKALVVKLSDGYHAIDTVRSLEKQVADELMKRLKMNQSPLNYEYDVETFATTLITGDGTRHNSGIKQHCVKLKISSLEQFQLAVSEKDAPSMSSNFLETWTCKSIEMADGKPETSTFVYDPNSDYLFHHGFNLYYDPSSNCYISLWGDYYYWDDALKKMRLFDYQKLNTQPEEPSAASTNAGGIAGILNAAKKVAQVSLENAQHLSRIKNNEPGQSAWFDVNSTFEANEKSDQESDMEFEENRTVTESQNVAQQEVNKSEQIPVRPLVICFTCLRSFDSTESLQTHELKSAYHKAMEALL</sequence>
<evidence type="ECO:0000256" key="1">
    <source>
        <dbReference type="ARBA" id="ARBA00004123"/>
    </source>
</evidence>
<evidence type="ECO:0000256" key="2">
    <source>
        <dbReference type="ARBA" id="ARBA00022723"/>
    </source>
</evidence>
<dbReference type="SUPFAM" id="SSF90209">
    <property type="entry name" value="Ran binding protein zinc finger-like"/>
    <property type="match status" value="1"/>
</dbReference>
<dbReference type="SMART" id="SM00547">
    <property type="entry name" value="ZnF_RBZ"/>
    <property type="match status" value="1"/>
</dbReference>
<dbReference type="RefSeq" id="XP_067803189.1">
    <property type="nucleotide sequence ID" value="XM_067946625.1"/>
</dbReference>
<dbReference type="Proteomes" id="UP001214638">
    <property type="component" value="Unassembled WGS sequence"/>
</dbReference>
<feature type="region of interest" description="Disordered" evidence="7">
    <location>
        <begin position="601"/>
        <end position="628"/>
    </location>
</feature>
<proteinExistence type="predicted"/>
<dbReference type="Gene3D" id="4.10.1060.10">
    <property type="entry name" value="Zinc finger, RanBP2-type"/>
    <property type="match status" value="1"/>
</dbReference>
<keyword evidence="4" id="KW-0862">Zinc</keyword>
<comment type="caution">
    <text evidence="9">The sequence shown here is derived from an EMBL/GenBank/DDBJ whole genome shotgun (WGS) entry which is preliminary data.</text>
</comment>
<feature type="compositionally biased region" description="Polar residues" evidence="7">
    <location>
        <begin position="616"/>
        <end position="628"/>
    </location>
</feature>
<dbReference type="GeneID" id="94335888"/>
<dbReference type="CDD" id="cd16074">
    <property type="entry name" value="OCRE"/>
    <property type="match status" value="1"/>
</dbReference>
<dbReference type="PANTHER" id="PTHR13948">
    <property type="entry name" value="RNA-BINDING PROTEIN"/>
    <property type="match status" value="1"/>
</dbReference>
<keyword evidence="5" id="KW-0539">Nucleus</keyword>
<dbReference type="GO" id="GO:0005634">
    <property type="term" value="C:nucleus"/>
    <property type="evidence" value="ECO:0007669"/>
    <property type="project" value="UniProtKB-SubCell"/>
</dbReference>
<dbReference type="InterPro" id="IPR001876">
    <property type="entry name" value="Znf_RanBP2"/>
</dbReference>
<gene>
    <name evidence="9" type="ORF">BdWA1_001590</name>
</gene>
<dbReference type="GO" id="GO:0003723">
    <property type="term" value="F:RNA binding"/>
    <property type="evidence" value="ECO:0007669"/>
    <property type="project" value="TreeGrafter"/>
</dbReference>
<dbReference type="InterPro" id="IPR041591">
    <property type="entry name" value="OCRE"/>
</dbReference>
<feature type="region of interest" description="Disordered" evidence="7">
    <location>
        <begin position="1"/>
        <end position="109"/>
    </location>
</feature>